<protein>
    <submittedName>
        <fullName evidence="4">Caax amino terminal protease family domain-containing protein</fullName>
    </submittedName>
</protein>
<evidence type="ECO:0000259" key="3">
    <source>
        <dbReference type="Pfam" id="PF02517"/>
    </source>
</evidence>
<dbReference type="GO" id="GO:0004175">
    <property type="term" value="F:endopeptidase activity"/>
    <property type="evidence" value="ECO:0007669"/>
    <property type="project" value="UniProtKB-ARBA"/>
</dbReference>
<evidence type="ECO:0000256" key="2">
    <source>
        <dbReference type="SAM" id="Phobius"/>
    </source>
</evidence>
<keyword evidence="4" id="KW-0645">Protease</keyword>
<dbReference type="PANTHER" id="PTHR43592:SF15">
    <property type="entry name" value="CAAX AMINO TERMINAL PROTEASE FAMILY PROTEIN"/>
    <property type="match status" value="1"/>
</dbReference>
<dbReference type="AlphaFoldDB" id="W7TRA3"/>
<feature type="transmembrane region" description="Helical" evidence="2">
    <location>
        <begin position="352"/>
        <end position="371"/>
    </location>
</feature>
<keyword evidence="2" id="KW-0472">Membrane</keyword>
<keyword evidence="5" id="KW-1185">Reference proteome</keyword>
<dbReference type="OrthoDB" id="361580at2759"/>
<feature type="domain" description="CAAX prenyl protease 2/Lysostaphin resistance protein A-like" evidence="3">
    <location>
        <begin position="405"/>
        <end position="490"/>
    </location>
</feature>
<reference evidence="4 5" key="1">
    <citation type="journal article" date="2014" name="Mol. Plant">
        <title>Chromosome Scale Genome Assembly and Transcriptome Profiling of Nannochloropsis gaditana in Nitrogen Depletion.</title>
        <authorList>
            <person name="Corteggiani Carpinelli E."/>
            <person name="Telatin A."/>
            <person name="Vitulo N."/>
            <person name="Forcato C."/>
            <person name="D'Angelo M."/>
            <person name="Schiavon R."/>
            <person name="Vezzi A."/>
            <person name="Giacometti G.M."/>
            <person name="Morosinotto T."/>
            <person name="Valle G."/>
        </authorList>
    </citation>
    <scope>NUCLEOTIDE SEQUENCE [LARGE SCALE GENOMIC DNA]</scope>
    <source>
        <strain evidence="4 5">B-31</strain>
    </source>
</reference>
<feature type="transmembrane region" description="Helical" evidence="2">
    <location>
        <begin position="219"/>
        <end position="240"/>
    </location>
</feature>
<gene>
    <name evidence="4" type="ORF">Naga_100022g5</name>
</gene>
<feature type="transmembrane region" description="Helical" evidence="2">
    <location>
        <begin position="270"/>
        <end position="287"/>
    </location>
</feature>
<dbReference type="EMBL" id="AZIL01000117">
    <property type="protein sequence ID" value="EWM29775.1"/>
    <property type="molecule type" value="Genomic_DNA"/>
</dbReference>
<proteinExistence type="predicted"/>
<dbReference type="GO" id="GO:0006508">
    <property type="term" value="P:proteolysis"/>
    <property type="evidence" value="ECO:0007669"/>
    <property type="project" value="UniProtKB-KW"/>
</dbReference>
<evidence type="ECO:0000313" key="5">
    <source>
        <dbReference type="Proteomes" id="UP000019335"/>
    </source>
</evidence>
<dbReference type="PANTHER" id="PTHR43592">
    <property type="entry name" value="CAAX AMINO TERMINAL PROTEASE"/>
    <property type="match status" value="1"/>
</dbReference>
<feature type="transmembrane region" description="Helical" evidence="2">
    <location>
        <begin position="465"/>
        <end position="488"/>
    </location>
</feature>
<evidence type="ECO:0000313" key="4">
    <source>
        <dbReference type="EMBL" id="EWM29775.1"/>
    </source>
</evidence>
<accession>W7TRA3</accession>
<evidence type="ECO:0000256" key="1">
    <source>
        <dbReference type="SAM" id="MobiDB-lite"/>
    </source>
</evidence>
<keyword evidence="2" id="KW-0812">Transmembrane</keyword>
<feature type="transmembrane region" description="Helical" evidence="2">
    <location>
        <begin position="430"/>
        <end position="453"/>
    </location>
</feature>
<comment type="caution">
    <text evidence="4">The sequence shown here is derived from an EMBL/GenBank/DDBJ whole genome shotgun (WGS) entry which is preliminary data.</text>
</comment>
<sequence>MPLLKKRKCGRGWFGPKVLVAFTVSSCTWPLAVAFSSFNPLPRGGYPTLPPAGLQRNARGPSLLPQTFNIPAPSVSKFSGHMNHVLPPLRSPQGSHEVGHRVGNQAQVACRTLSYLAVTGSFLARRRRQQRCLSRVHPLQSSAAASPMDEGEESWSASELPSYRERPRGAPAWTPTWIVTLHPLIQMLVMVALYFFHMLVLSKVAMPFPFQLVPNTHGLFQSIGMDSLAGLLVLGAAAYFRRARGLPLKPVVFGARPLPFNPPKRGRGKVWRILFLLMVAYLTSGSASKWVEDVFGLSELNVALGRAVQVLAGHLVWVLLGVGILKTQAGEGGDKPFFGKKSVWMKSSWNTYWLWWAIGGYYVSSLAFHVADTVNQVVLPASAFEVDSVVTQMINPEGNDVVAMLVGSLAPCVSAPWWEEVLYRGFLLPALYLFYPADVATLVSAVIFAAHHMSMSGMIPLTTLGYLWAVLYLLSGNLLVPIAIHSLWNSRVFLGSLLGI</sequence>
<dbReference type="InterPro" id="IPR003675">
    <property type="entry name" value="Rce1/LyrA-like_dom"/>
</dbReference>
<feature type="transmembrane region" description="Helical" evidence="2">
    <location>
        <begin position="176"/>
        <end position="199"/>
    </location>
</feature>
<organism evidence="4 5">
    <name type="scientific">Nannochloropsis gaditana</name>
    <dbReference type="NCBI Taxonomy" id="72520"/>
    <lineage>
        <taxon>Eukaryota</taxon>
        <taxon>Sar</taxon>
        <taxon>Stramenopiles</taxon>
        <taxon>Ochrophyta</taxon>
        <taxon>Eustigmatophyceae</taxon>
        <taxon>Eustigmatales</taxon>
        <taxon>Monodopsidaceae</taxon>
        <taxon>Nannochloropsis</taxon>
    </lineage>
</organism>
<dbReference type="Proteomes" id="UP000019335">
    <property type="component" value="Chromosome 2"/>
</dbReference>
<dbReference type="GO" id="GO:0080120">
    <property type="term" value="P:CAAX-box protein maturation"/>
    <property type="evidence" value="ECO:0007669"/>
    <property type="project" value="UniProtKB-ARBA"/>
</dbReference>
<name>W7TRA3_9STRA</name>
<dbReference type="Pfam" id="PF02517">
    <property type="entry name" value="Rce1-like"/>
    <property type="match status" value="1"/>
</dbReference>
<keyword evidence="4" id="KW-0378">Hydrolase</keyword>
<feature type="transmembrane region" description="Helical" evidence="2">
    <location>
        <begin position="307"/>
        <end position="325"/>
    </location>
</feature>
<feature type="region of interest" description="Disordered" evidence="1">
    <location>
        <begin position="143"/>
        <end position="165"/>
    </location>
</feature>
<keyword evidence="2" id="KW-1133">Transmembrane helix</keyword>